<feature type="binding site" evidence="11">
    <location>
        <position position="106"/>
    </location>
    <ligand>
        <name>FMN</name>
        <dbReference type="ChEBI" id="CHEBI:58210"/>
    </ligand>
</feature>
<protein>
    <recommendedName>
        <fullName evidence="11">Isopentenyl-diphosphate delta-isomerase</fullName>
        <shortName evidence="11">IPP isomerase</shortName>
        <ecNumber evidence="11">5.3.3.2</ecNumber>
    </recommendedName>
    <alternativeName>
        <fullName evidence="11">Isopentenyl diphosphate:dimethylallyl diphosphate isomerase</fullName>
    </alternativeName>
    <alternativeName>
        <fullName evidence="11">Isopentenyl pyrophosphate isomerase</fullName>
    </alternativeName>
    <alternativeName>
        <fullName evidence="11">Type 2 isopentenyl diphosphate isomerase</fullName>
        <shortName evidence="11">IDI-2</shortName>
    </alternativeName>
</protein>
<dbReference type="AlphaFoldDB" id="A0A1I4PNG4"/>
<dbReference type="EC" id="5.3.3.2" evidence="11"/>
<dbReference type="GO" id="GO:0070402">
    <property type="term" value="F:NADPH binding"/>
    <property type="evidence" value="ECO:0007669"/>
    <property type="project" value="UniProtKB-UniRule"/>
</dbReference>
<dbReference type="InterPro" id="IPR011179">
    <property type="entry name" value="IPdP_isomerase"/>
</dbReference>
<dbReference type="GO" id="GO:0016491">
    <property type="term" value="F:oxidoreductase activity"/>
    <property type="evidence" value="ECO:0007669"/>
    <property type="project" value="InterPro"/>
</dbReference>
<feature type="binding site" evidence="11">
    <location>
        <begin position="283"/>
        <end position="285"/>
    </location>
    <ligand>
        <name>FMN</name>
        <dbReference type="ChEBI" id="CHEBI:58210"/>
    </ligand>
</feature>
<comment type="cofactor">
    <cofactor evidence="1 11">
        <name>FMN</name>
        <dbReference type="ChEBI" id="CHEBI:58210"/>
    </cofactor>
</comment>
<comment type="cofactor">
    <cofactor evidence="11">
        <name>NADPH</name>
        <dbReference type="ChEBI" id="CHEBI:57783"/>
    </cofactor>
</comment>
<feature type="binding site" evidence="11">
    <location>
        <begin position="304"/>
        <end position="305"/>
    </location>
    <ligand>
        <name>FMN</name>
        <dbReference type="ChEBI" id="CHEBI:58210"/>
    </ligand>
</feature>
<comment type="cofactor">
    <cofactor evidence="11">
        <name>Mg(2+)</name>
        <dbReference type="ChEBI" id="CHEBI:18420"/>
    </cofactor>
</comment>
<dbReference type="STRING" id="195064.SAMN05421721_10259"/>
<dbReference type="Gene3D" id="3.20.20.70">
    <property type="entry name" value="Aldolase class I"/>
    <property type="match status" value="1"/>
</dbReference>
<dbReference type="GO" id="GO:0005737">
    <property type="term" value="C:cytoplasm"/>
    <property type="evidence" value="ECO:0007669"/>
    <property type="project" value="UniProtKB-SubCell"/>
</dbReference>
<accession>A0A1I4PNG4</accession>
<feature type="binding site" evidence="11">
    <location>
        <position position="170"/>
    </location>
    <ligand>
        <name>Mg(2+)</name>
        <dbReference type="ChEBI" id="CHEBI:18420"/>
    </ligand>
</feature>
<feature type="binding site" evidence="11">
    <location>
        <begin position="106"/>
        <end position="108"/>
    </location>
    <ligand>
        <name>substrate</name>
    </ligand>
</feature>
<keyword evidence="2 11" id="KW-0963">Cytoplasm</keyword>
<dbReference type="PANTHER" id="PTHR43665">
    <property type="entry name" value="ISOPENTENYL-DIPHOSPHATE DELTA-ISOMERASE"/>
    <property type="match status" value="1"/>
</dbReference>
<comment type="subunit">
    <text evidence="10 11">Homooctamer. Dimer of tetramers.</text>
</comment>
<dbReference type="RefSeq" id="WP_090483482.1">
    <property type="nucleotide sequence ID" value="NZ_FOUO01000002.1"/>
</dbReference>
<evidence type="ECO:0000256" key="11">
    <source>
        <dbReference type="HAMAP-Rule" id="MF_00354"/>
    </source>
</evidence>
<dbReference type="SUPFAM" id="SSF51395">
    <property type="entry name" value="FMN-linked oxidoreductases"/>
    <property type="match status" value="1"/>
</dbReference>
<dbReference type="GO" id="GO:0008299">
    <property type="term" value="P:isoprenoid biosynthetic process"/>
    <property type="evidence" value="ECO:0007669"/>
    <property type="project" value="UniProtKB-UniRule"/>
</dbReference>
<evidence type="ECO:0000313" key="13">
    <source>
        <dbReference type="EMBL" id="SFM28993.1"/>
    </source>
</evidence>
<keyword evidence="4 11" id="KW-0288">FMN</keyword>
<reference evidence="13 14" key="1">
    <citation type="submission" date="2016-10" db="EMBL/GenBank/DDBJ databases">
        <authorList>
            <person name="de Groot N.N."/>
        </authorList>
    </citation>
    <scope>NUCLEOTIDE SEQUENCE [LARGE SCALE GENOMIC DNA]</scope>
    <source>
        <strain evidence="13 14">DSM 4180</strain>
    </source>
</reference>
<keyword evidence="8 11" id="KW-0414">Isoprene biosynthesis</keyword>
<evidence type="ECO:0000256" key="9">
    <source>
        <dbReference type="ARBA" id="ARBA00023235"/>
    </source>
</evidence>
<evidence type="ECO:0000256" key="3">
    <source>
        <dbReference type="ARBA" id="ARBA00022630"/>
    </source>
</evidence>
<evidence type="ECO:0000256" key="10">
    <source>
        <dbReference type="ARBA" id="ARBA00025810"/>
    </source>
</evidence>
<evidence type="ECO:0000256" key="7">
    <source>
        <dbReference type="ARBA" id="ARBA00022857"/>
    </source>
</evidence>
<dbReference type="InterPro" id="IPR013785">
    <property type="entry name" value="Aldolase_TIM"/>
</dbReference>
<dbReference type="PANTHER" id="PTHR43665:SF1">
    <property type="entry name" value="ISOPENTENYL-DIPHOSPHATE DELTA-ISOMERASE"/>
    <property type="match status" value="1"/>
</dbReference>
<dbReference type="GO" id="GO:0004452">
    <property type="term" value="F:isopentenyl-diphosphate delta-isomerase activity"/>
    <property type="evidence" value="ECO:0007669"/>
    <property type="project" value="UniProtKB-UniRule"/>
</dbReference>
<feature type="binding site" evidence="11">
    <location>
        <position position="233"/>
    </location>
    <ligand>
        <name>FMN</name>
        <dbReference type="ChEBI" id="CHEBI:58210"/>
    </ligand>
</feature>
<dbReference type="GO" id="GO:0010181">
    <property type="term" value="F:FMN binding"/>
    <property type="evidence" value="ECO:0007669"/>
    <property type="project" value="UniProtKB-UniRule"/>
</dbReference>
<feature type="domain" description="FMN-dependent dehydrogenase" evidence="12">
    <location>
        <begin position="21"/>
        <end position="107"/>
    </location>
</feature>
<evidence type="ECO:0000256" key="2">
    <source>
        <dbReference type="ARBA" id="ARBA00022490"/>
    </source>
</evidence>
<organism evidence="13 14">
    <name type="scientific">Ectothiorhodospira mobilis</name>
    <dbReference type="NCBI Taxonomy" id="195064"/>
    <lineage>
        <taxon>Bacteria</taxon>
        <taxon>Pseudomonadati</taxon>
        <taxon>Pseudomonadota</taxon>
        <taxon>Gammaproteobacteria</taxon>
        <taxon>Chromatiales</taxon>
        <taxon>Ectothiorhodospiraceae</taxon>
        <taxon>Ectothiorhodospira</taxon>
    </lineage>
</organism>
<evidence type="ECO:0000259" key="12">
    <source>
        <dbReference type="Pfam" id="PF01070"/>
    </source>
</evidence>
<evidence type="ECO:0000256" key="4">
    <source>
        <dbReference type="ARBA" id="ARBA00022643"/>
    </source>
</evidence>
<sequence>MGGESGATLLSARRDPRAKGRHLQACLSDEVEYRRSTGLERFELRNRALPETALHGVDLSTRLLGRSIPLPLMIAPMTGGDPRAHGINRRLARAAQRWGLPMGVGSQRVGIEDPGRARYFQVRAEAPSILLFANIGGAQLVKGWGLEQAMQAVEMIGADALFVHLNPMQEAVQGGDADFRGLAGRLQELCRGLHEEGIPVFAREVGFGLGEGTCRRLRACGVDGIDCAGAGGTSWARVEAACARGERAQALAMAFAEWGIPTAQSILNCRRASPTVPLIASGGLRSGLDLAKAIALGADLGAMARPFLVAAEAGDAALDALVEGVMSELRVALFAAGAADLPALRGALSPVAGAWGEPGAE</sequence>
<dbReference type="HAMAP" id="MF_00354">
    <property type="entry name" value="Idi_2"/>
    <property type="match status" value="1"/>
</dbReference>
<dbReference type="PIRSF" id="PIRSF003314">
    <property type="entry name" value="IPP_isomerase"/>
    <property type="match status" value="1"/>
</dbReference>
<dbReference type="GO" id="GO:0000287">
    <property type="term" value="F:magnesium ion binding"/>
    <property type="evidence" value="ECO:0007669"/>
    <property type="project" value="UniProtKB-UniRule"/>
</dbReference>
<keyword evidence="3 11" id="KW-0285">Flavoprotein</keyword>
<feature type="domain" description="FMN-dependent dehydrogenase" evidence="12">
    <location>
        <begin position="215"/>
        <end position="345"/>
    </location>
</feature>
<dbReference type="InterPro" id="IPR000262">
    <property type="entry name" value="FMN-dep_DH"/>
</dbReference>
<keyword evidence="9 11" id="KW-0413">Isomerase</keyword>
<dbReference type="Pfam" id="PF01070">
    <property type="entry name" value="FMN_dh"/>
    <property type="match status" value="2"/>
</dbReference>
<evidence type="ECO:0000256" key="8">
    <source>
        <dbReference type="ARBA" id="ARBA00023229"/>
    </source>
</evidence>
<gene>
    <name evidence="11" type="primary">fni</name>
    <name evidence="13" type="ORF">SAMN05421721_10259</name>
</gene>
<name>A0A1I4PNG4_ECTMO</name>
<comment type="function">
    <text evidence="11">Involved in the biosynthesis of isoprenoids. Catalyzes the 1,3-allylic rearrangement of the homoallylic substrate isopentenyl (IPP) to its allylic isomer, dimethylallyl diphosphate (DMAPP).</text>
</comment>
<evidence type="ECO:0000256" key="1">
    <source>
        <dbReference type="ARBA" id="ARBA00001917"/>
    </source>
</evidence>
<evidence type="ECO:0000256" key="5">
    <source>
        <dbReference type="ARBA" id="ARBA00022723"/>
    </source>
</evidence>
<dbReference type="NCBIfam" id="TIGR02151">
    <property type="entry name" value="IPP_isom_2"/>
    <property type="match status" value="1"/>
</dbReference>
<comment type="catalytic activity">
    <reaction evidence="11">
        <text>isopentenyl diphosphate = dimethylallyl diphosphate</text>
        <dbReference type="Rhea" id="RHEA:23284"/>
        <dbReference type="ChEBI" id="CHEBI:57623"/>
        <dbReference type="ChEBI" id="CHEBI:128769"/>
        <dbReference type="EC" id="5.3.3.2"/>
    </reaction>
</comment>
<dbReference type="OrthoDB" id="9795032at2"/>
<feature type="binding site" evidence="11">
    <location>
        <position position="134"/>
    </location>
    <ligand>
        <name>FMN</name>
        <dbReference type="ChEBI" id="CHEBI:58210"/>
    </ligand>
</feature>
<keyword evidence="14" id="KW-1185">Reference proteome</keyword>
<proteinExistence type="inferred from homology"/>
<keyword evidence="5 11" id="KW-0479">Metal-binding</keyword>
<keyword evidence="6 11" id="KW-0460">Magnesium</keyword>
<comment type="caution">
    <text evidence="11">Lacks conserved residue(s) required for the propagation of feature annotation.</text>
</comment>
<dbReference type="CDD" id="cd02811">
    <property type="entry name" value="IDI-2_FMN"/>
    <property type="match status" value="1"/>
</dbReference>
<dbReference type="Proteomes" id="UP000199556">
    <property type="component" value="Unassembled WGS sequence"/>
</dbReference>
<comment type="similarity">
    <text evidence="11">Belongs to the IPP isomerase type 2 family.</text>
</comment>
<evidence type="ECO:0000313" key="14">
    <source>
        <dbReference type="Proteomes" id="UP000199556"/>
    </source>
</evidence>
<keyword evidence="7 11" id="KW-0521">NADP</keyword>
<comment type="subcellular location">
    <subcellularLocation>
        <location evidence="11">Cytoplasm</location>
    </subcellularLocation>
</comment>
<feature type="binding site" evidence="11">
    <location>
        <position position="169"/>
    </location>
    <ligand>
        <name>substrate</name>
    </ligand>
</feature>
<evidence type="ECO:0000256" key="6">
    <source>
        <dbReference type="ARBA" id="ARBA00022842"/>
    </source>
</evidence>
<dbReference type="EMBL" id="FOUO01000002">
    <property type="protein sequence ID" value="SFM28993.1"/>
    <property type="molecule type" value="Genomic_DNA"/>
</dbReference>